<name>A0A5N0TKQ9_9MICO</name>
<gene>
    <name evidence="1" type="ORF">F6B40_00650</name>
</gene>
<sequence length="234" mass="25837">MHHYASASATTPRFCPTLAFWPAEPGSAPRRFDPQTSTYAALPDEFVIRELLAAPDLDTFQRDHGHLWQDGPELRFRHMRASARYWVAAALGEEDAALDAGVPEGWERASSLRSAAAHMRDTVNRELEAFSLRLVEVSSDGASEPALSVDVLQVAALQLAQLTADGLQARRCTNEPCGRAFVRQRSTRRKTTNSGEYAGTAHAAGVRYCSAECGKAQQARERRRRQRAEKGTRA</sequence>
<dbReference type="EMBL" id="VYUY01000003">
    <property type="protein sequence ID" value="KAA9135743.1"/>
    <property type="molecule type" value="Genomic_DNA"/>
</dbReference>
<reference evidence="2" key="1">
    <citation type="submission" date="2019-09" db="EMBL/GenBank/DDBJ databases">
        <title>Mumia zhuanghuii sp. nov. isolated from the intestinal contents of plateau pika (Ochotona curzoniae) in the Qinghai-Tibet plateau of China.</title>
        <authorList>
            <person name="Tian Z."/>
        </authorList>
    </citation>
    <scope>NUCLEOTIDE SEQUENCE [LARGE SCALE GENOMIC DNA]</scope>
    <source>
        <strain evidence="2">L-033</strain>
    </source>
</reference>
<keyword evidence="2" id="KW-1185">Reference proteome</keyword>
<dbReference type="AlphaFoldDB" id="A0A5N0TKQ9"/>
<organism evidence="1 2">
    <name type="scientific">Microbacterium caowuchunii</name>
    <dbReference type="NCBI Taxonomy" id="2614638"/>
    <lineage>
        <taxon>Bacteria</taxon>
        <taxon>Bacillati</taxon>
        <taxon>Actinomycetota</taxon>
        <taxon>Actinomycetes</taxon>
        <taxon>Micrococcales</taxon>
        <taxon>Microbacteriaceae</taxon>
        <taxon>Microbacterium</taxon>
    </lineage>
</organism>
<accession>A0A5N0TKQ9</accession>
<evidence type="ECO:0000313" key="2">
    <source>
        <dbReference type="Proteomes" id="UP000326838"/>
    </source>
</evidence>
<proteinExistence type="predicted"/>
<evidence type="ECO:0000313" key="1">
    <source>
        <dbReference type="EMBL" id="KAA9135743.1"/>
    </source>
</evidence>
<comment type="caution">
    <text evidence="1">The sequence shown here is derived from an EMBL/GenBank/DDBJ whole genome shotgun (WGS) entry which is preliminary data.</text>
</comment>
<evidence type="ECO:0008006" key="3">
    <source>
        <dbReference type="Google" id="ProtNLM"/>
    </source>
</evidence>
<dbReference type="RefSeq" id="WP_150891597.1">
    <property type="nucleotide sequence ID" value="NZ_VYUY01000003.1"/>
</dbReference>
<dbReference type="Proteomes" id="UP000326838">
    <property type="component" value="Unassembled WGS sequence"/>
</dbReference>
<protein>
    <recommendedName>
        <fullName evidence="3">CGNR zinc finger domain-containing protein</fullName>
    </recommendedName>
</protein>